<feature type="region of interest" description="Disordered" evidence="1">
    <location>
        <begin position="605"/>
        <end position="640"/>
    </location>
</feature>
<dbReference type="Proteomes" id="UP000501690">
    <property type="component" value="Linkage Group LG3"/>
</dbReference>
<reference evidence="2 3" key="1">
    <citation type="submission" date="2019-04" db="EMBL/GenBank/DDBJ databases">
        <title>An improved genome assembly and genetic linkage map for asparagus bean, Vigna unguiculata ssp. sesquipedialis.</title>
        <authorList>
            <person name="Xia Q."/>
            <person name="Zhang R."/>
            <person name="Dong Y."/>
        </authorList>
    </citation>
    <scope>NUCLEOTIDE SEQUENCE [LARGE SCALE GENOMIC DNA]</scope>
    <source>
        <tissue evidence="2">Leaf</tissue>
    </source>
</reference>
<name>A0A4D6LE97_VIGUN</name>
<feature type="compositionally biased region" description="Basic and acidic residues" evidence="1">
    <location>
        <begin position="619"/>
        <end position="640"/>
    </location>
</feature>
<proteinExistence type="predicted"/>
<dbReference type="AlphaFoldDB" id="A0A4D6LE97"/>
<feature type="region of interest" description="Disordered" evidence="1">
    <location>
        <begin position="367"/>
        <end position="387"/>
    </location>
</feature>
<evidence type="ECO:0000256" key="1">
    <source>
        <dbReference type="SAM" id="MobiDB-lite"/>
    </source>
</evidence>
<evidence type="ECO:0000313" key="3">
    <source>
        <dbReference type="Proteomes" id="UP000501690"/>
    </source>
</evidence>
<keyword evidence="3" id="KW-1185">Reference proteome</keyword>
<feature type="region of interest" description="Disordered" evidence="1">
    <location>
        <begin position="90"/>
        <end position="110"/>
    </location>
</feature>
<organism evidence="2 3">
    <name type="scientific">Vigna unguiculata</name>
    <name type="common">Cowpea</name>
    <dbReference type="NCBI Taxonomy" id="3917"/>
    <lineage>
        <taxon>Eukaryota</taxon>
        <taxon>Viridiplantae</taxon>
        <taxon>Streptophyta</taxon>
        <taxon>Embryophyta</taxon>
        <taxon>Tracheophyta</taxon>
        <taxon>Spermatophyta</taxon>
        <taxon>Magnoliopsida</taxon>
        <taxon>eudicotyledons</taxon>
        <taxon>Gunneridae</taxon>
        <taxon>Pentapetalae</taxon>
        <taxon>rosids</taxon>
        <taxon>fabids</taxon>
        <taxon>Fabales</taxon>
        <taxon>Fabaceae</taxon>
        <taxon>Papilionoideae</taxon>
        <taxon>50 kb inversion clade</taxon>
        <taxon>NPAAA clade</taxon>
        <taxon>indigoferoid/millettioid clade</taxon>
        <taxon>Phaseoleae</taxon>
        <taxon>Vigna</taxon>
    </lineage>
</organism>
<evidence type="ECO:0000313" key="2">
    <source>
        <dbReference type="EMBL" id="QCD86813.1"/>
    </source>
</evidence>
<dbReference type="EMBL" id="CP039347">
    <property type="protein sequence ID" value="QCD86813.1"/>
    <property type="molecule type" value="Genomic_DNA"/>
</dbReference>
<gene>
    <name evidence="2" type="ORF">DEO72_LG3g1339</name>
</gene>
<protein>
    <submittedName>
        <fullName evidence="2">Uncharacterized protein</fullName>
    </submittedName>
</protein>
<sequence>MGKSMVMLAVCSCDASPLRHDWLKRNCNGGCHGAKMVLRHEHDDALMNWQQGLRWGCYRARGICIREIRCRRGQKIQVSLLQAGFRELQGLRGPPKRSQERASESQAIPNPQPQTLLRATIITSFGYASYLSHFSFTSATLGYTATHLPFISFSFYFYFYLCKALPLAPRFRFFLHPPYCYCVLPFGGTPVPERELPDPFGGEANLVTASKDFELCRFTEGAEHLQRHARCLVPLELVEVESEDKDGGAGRDEGERGLEAADHEDLVAVAANEAGALEDVEDVPSFMALEARPRRRRSCGDVAGEKFPPATACGDGGRSSAVAAHRGCRASRGGGGARGICIREIRCRRGQKIQVSLLQAGFRELQGLRGPPKRSQERASESQAIPNPQPQTLLRATIITSFGYASYLSHFSFTSATLGYTATHLPFISFSFYFYFYLCKALPLAPRFRFFLHPPYCYCVLPFGGTPVPERELPDPFGGEANLVTASKDFELCRFTEGAEHLQRHARCLVPLELVEVESEDKDGGAGRDEGERGLEAADHEDLVAVAANEAGALEDVEDVPSFMALEARPRRRRSCGDVAGEKFPPATACGDGGRSSAVAAHRGCRASRGGGGWLEQQVVERKRERGERHRGEEKGVREL</sequence>
<accession>A0A4D6LE97</accession>